<keyword evidence="4" id="KW-0645">Protease</keyword>
<keyword evidence="4" id="KW-0812">Transmembrane</keyword>
<evidence type="ECO:0000256" key="3">
    <source>
        <dbReference type="PIRSR" id="PIRSR600223-1"/>
    </source>
</evidence>
<dbReference type="Proteomes" id="UP000516230">
    <property type="component" value="Chromosome"/>
</dbReference>
<organism evidence="6 7">
    <name type="scientific">Streptomyces genisteinicus</name>
    <dbReference type="NCBI Taxonomy" id="2768068"/>
    <lineage>
        <taxon>Bacteria</taxon>
        <taxon>Bacillati</taxon>
        <taxon>Actinomycetota</taxon>
        <taxon>Actinomycetes</taxon>
        <taxon>Kitasatosporales</taxon>
        <taxon>Streptomycetaceae</taxon>
        <taxon>Streptomyces</taxon>
    </lineage>
</organism>
<sequence>MGGTGREGAGGGRLGSALSGIAVAVGCVLFLGGFVWGALVYQPYTVPTDSMVPTVNVGDRVLAERTDGDDIRRGDVVIFRDKDWGNLPMVKRVVGVGGDEVACCGDDGRLTVNGRAIDEPYLRAEGPAAENFTAKVPEGHLFLMGDDRRTSLDSRSHLQERGNGSVPRSAVEARVDAIAWPLDGGMVARPDAFAELPGGVSRPGPVKLMLATVVTGAALIVGGALYGPVAARTGRACRREREGAGVA</sequence>
<dbReference type="CDD" id="cd06530">
    <property type="entry name" value="S26_SPase_I"/>
    <property type="match status" value="1"/>
</dbReference>
<evidence type="ECO:0000259" key="5">
    <source>
        <dbReference type="Pfam" id="PF10502"/>
    </source>
</evidence>
<dbReference type="PRINTS" id="PR00727">
    <property type="entry name" value="LEADERPTASE"/>
</dbReference>
<evidence type="ECO:0000256" key="1">
    <source>
        <dbReference type="ARBA" id="ARBA00004401"/>
    </source>
</evidence>
<dbReference type="NCBIfam" id="TIGR02227">
    <property type="entry name" value="sigpep_I_bact"/>
    <property type="match status" value="1"/>
</dbReference>
<reference evidence="6 7" key="1">
    <citation type="submission" date="2020-08" db="EMBL/GenBank/DDBJ databases">
        <title>A novel species.</title>
        <authorList>
            <person name="Gao J."/>
        </authorList>
    </citation>
    <scope>NUCLEOTIDE SEQUENCE [LARGE SCALE GENOMIC DNA]</scope>
    <source>
        <strain evidence="6 7">CRPJ-33</strain>
    </source>
</reference>
<dbReference type="AlphaFoldDB" id="A0A7H0HYD2"/>
<comment type="caution">
    <text evidence="4">Lacks conserved residue(s) required for the propagation of feature annotation.</text>
</comment>
<keyword evidence="4" id="KW-1133">Transmembrane helix</keyword>
<evidence type="ECO:0000313" key="6">
    <source>
        <dbReference type="EMBL" id="QNP65548.1"/>
    </source>
</evidence>
<dbReference type="GO" id="GO:0009003">
    <property type="term" value="F:signal peptidase activity"/>
    <property type="evidence" value="ECO:0007669"/>
    <property type="project" value="UniProtKB-EC"/>
</dbReference>
<comment type="similarity">
    <text evidence="2 4">Belongs to the peptidase S26 family.</text>
</comment>
<dbReference type="InterPro" id="IPR036286">
    <property type="entry name" value="LexA/Signal_pep-like_sf"/>
</dbReference>
<feature type="active site" evidence="3">
    <location>
        <position position="50"/>
    </location>
</feature>
<comment type="subcellular location">
    <subcellularLocation>
        <location evidence="1">Cell membrane</location>
        <topology evidence="1">Single-pass type II membrane protein</topology>
    </subcellularLocation>
    <subcellularLocation>
        <location evidence="4">Membrane</location>
        <topology evidence="4">Single-pass type II membrane protein</topology>
    </subcellularLocation>
</comment>
<keyword evidence="4" id="KW-0472">Membrane</keyword>
<dbReference type="EMBL" id="CP060825">
    <property type="protein sequence ID" value="QNP65548.1"/>
    <property type="molecule type" value="Genomic_DNA"/>
</dbReference>
<keyword evidence="4 6" id="KW-0378">Hydrolase</keyword>
<feature type="transmembrane region" description="Helical" evidence="4">
    <location>
        <begin position="21"/>
        <end position="41"/>
    </location>
</feature>
<dbReference type="GO" id="GO:0004252">
    <property type="term" value="F:serine-type endopeptidase activity"/>
    <property type="evidence" value="ECO:0007669"/>
    <property type="project" value="InterPro"/>
</dbReference>
<keyword evidence="7" id="KW-1185">Reference proteome</keyword>
<dbReference type="RefSeq" id="WP_187742623.1">
    <property type="nucleotide sequence ID" value="NZ_CP060825.1"/>
</dbReference>
<dbReference type="EC" id="3.4.21.89" evidence="4"/>
<accession>A0A7H0HYD2</accession>
<comment type="catalytic activity">
    <reaction evidence="4">
        <text>Cleavage of hydrophobic, N-terminal signal or leader sequences from secreted and periplasmic proteins.</text>
        <dbReference type="EC" id="3.4.21.89"/>
    </reaction>
</comment>
<dbReference type="InterPro" id="IPR019533">
    <property type="entry name" value="Peptidase_S26"/>
</dbReference>
<gene>
    <name evidence="6" type="primary">lepB</name>
    <name evidence="6" type="ORF">IAG43_23195</name>
</gene>
<protein>
    <recommendedName>
        <fullName evidence="4">Signal peptidase I</fullName>
        <ecNumber evidence="4">3.4.21.89</ecNumber>
    </recommendedName>
</protein>
<evidence type="ECO:0000256" key="4">
    <source>
        <dbReference type="RuleBase" id="RU362042"/>
    </source>
</evidence>
<dbReference type="GO" id="GO:0006465">
    <property type="term" value="P:signal peptide processing"/>
    <property type="evidence" value="ECO:0007669"/>
    <property type="project" value="InterPro"/>
</dbReference>
<dbReference type="PROSITE" id="PS51257">
    <property type="entry name" value="PROKAR_LIPOPROTEIN"/>
    <property type="match status" value="1"/>
</dbReference>
<dbReference type="InterPro" id="IPR000223">
    <property type="entry name" value="Pept_S26A_signal_pept_1"/>
</dbReference>
<dbReference type="SUPFAM" id="SSF51306">
    <property type="entry name" value="LexA/Signal peptidase"/>
    <property type="match status" value="1"/>
</dbReference>
<dbReference type="KEGG" id="sgj:IAG43_23195"/>
<evidence type="ECO:0000256" key="2">
    <source>
        <dbReference type="ARBA" id="ARBA00009370"/>
    </source>
</evidence>
<dbReference type="GO" id="GO:0005886">
    <property type="term" value="C:plasma membrane"/>
    <property type="evidence" value="ECO:0007669"/>
    <property type="project" value="UniProtKB-SubCell"/>
</dbReference>
<dbReference type="Gene3D" id="2.10.109.10">
    <property type="entry name" value="Umud Fragment, subunit A"/>
    <property type="match status" value="1"/>
</dbReference>
<dbReference type="Pfam" id="PF10502">
    <property type="entry name" value="Peptidase_S26"/>
    <property type="match status" value="1"/>
</dbReference>
<proteinExistence type="inferred from homology"/>
<name>A0A7H0HYD2_9ACTN</name>
<feature type="domain" description="Peptidase S26" evidence="5">
    <location>
        <begin position="26"/>
        <end position="180"/>
    </location>
</feature>
<evidence type="ECO:0000313" key="7">
    <source>
        <dbReference type="Proteomes" id="UP000516230"/>
    </source>
</evidence>
<dbReference type="PANTHER" id="PTHR43390:SF1">
    <property type="entry name" value="CHLOROPLAST PROCESSING PEPTIDASE"/>
    <property type="match status" value="1"/>
</dbReference>
<dbReference type="PANTHER" id="PTHR43390">
    <property type="entry name" value="SIGNAL PEPTIDASE I"/>
    <property type="match status" value="1"/>
</dbReference>
<feature type="transmembrane region" description="Helical" evidence="4">
    <location>
        <begin position="208"/>
        <end position="231"/>
    </location>
</feature>
<feature type="active site" evidence="3">
    <location>
        <position position="91"/>
    </location>
</feature>